<dbReference type="NCBIfam" id="TIGR00756">
    <property type="entry name" value="PPR"/>
    <property type="match status" value="3"/>
</dbReference>
<evidence type="ECO:0000256" key="4">
    <source>
        <dbReference type="PROSITE-ProRule" id="PRU00708"/>
    </source>
</evidence>
<dbReference type="FunCoup" id="A0A7J7D779">
    <property type="interactions" value="2748"/>
</dbReference>
<keyword evidence="6" id="KW-1185">Reference proteome</keyword>
<evidence type="ECO:0000256" key="1">
    <source>
        <dbReference type="ARBA" id="ARBA00007626"/>
    </source>
</evidence>
<evidence type="ECO:0000256" key="3">
    <source>
        <dbReference type="ARBA" id="ARBA00022946"/>
    </source>
</evidence>
<dbReference type="PANTHER" id="PTHR47939">
    <property type="entry name" value="MEMBRANE-ASSOCIATED SALT-INDUCIBLE PROTEIN-LIKE"/>
    <property type="match status" value="1"/>
</dbReference>
<name>A0A7J7D779_TRIWF</name>
<keyword evidence="2" id="KW-0677">Repeat</keyword>
<reference evidence="5 6" key="1">
    <citation type="journal article" date="2020" name="Nat. Commun.">
        <title>Genome of Tripterygium wilfordii and identification of cytochrome P450 involved in triptolide biosynthesis.</title>
        <authorList>
            <person name="Tu L."/>
            <person name="Su P."/>
            <person name="Zhang Z."/>
            <person name="Gao L."/>
            <person name="Wang J."/>
            <person name="Hu T."/>
            <person name="Zhou J."/>
            <person name="Zhang Y."/>
            <person name="Zhao Y."/>
            <person name="Liu Y."/>
            <person name="Song Y."/>
            <person name="Tong Y."/>
            <person name="Lu Y."/>
            <person name="Yang J."/>
            <person name="Xu C."/>
            <person name="Jia M."/>
            <person name="Peters R.J."/>
            <person name="Huang L."/>
            <person name="Gao W."/>
        </authorList>
    </citation>
    <scope>NUCLEOTIDE SEQUENCE [LARGE SCALE GENOMIC DNA]</scope>
    <source>
        <strain evidence="6">cv. XIE 37</strain>
        <tissue evidence="5">Leaf</tissue>
    </source>
</reference>
<evidence type="ECO:0000313" key="6">
    <source>
        <dbReference type="Proteomes" id="UP000593562"/>
    </source>
</evidence>
<dbReference type="Proteomes" id="UP000593562">
    <property type="component" value="Unassembled WGS sequence"/>
</dbReference>
<protein>
    <submittedName>
        <fullName evidence="5">Pentatricopeptide repeat-containing protein</fullName>
    </submittedName>
</protein>
<dbReference type="Pfam" id="PF13041">
    <property type="entry name" value="PPR_2"/>
    <property type="match status" value="2"/>
</dbReference>
<accession>A0A7J7D779</accession>
<proteinExistence type="inferred from homology"/>
<keyword evidence="3" id="KW-0809">Transit peptide</keyword>
<dbReference type="SUPFAM" id="SSF81901">
    <property type="entry name" value="HCP-like"/>
    <property type="match status" value="1"/>
</dbReference>
<dbReference type="OrthoDB" id="185373at2759"/>
<feature type="repeat" description="PPR" evidence="4">
    <location>
        <begin position="245"/>
        <end position="279"/>
    </location>
</feature>
<organism evidence="5 6">
    <name type="scientific">Tripterygium wilfordii</name>
    <name type="common">Thunder God vine</name>
    <dbReference type="NCBI Taxonomy" id="458696"/>
    <lineage>
        <taxon>Eukaryota</taxon>
        <taxon>Viridiplantae</taxon>
        <taxon>Streptophyta</taxon>
        <taxon>Embryophyta</taxon>
        <taxon>Tracheophyta</taxon>
        <taxon>Spermatophyta</taxon>
        <taxon>Magnoliopsida</taxon>
        <taxon>eudicotyledons</taxon>
        <taxon>Gunneridae</taxon>
        <taxon>Pentapetalae</taxon>
        <taxon>rosids</taxon>
        <taxon>fabids</taxon>
        <taxon>Celastrales</taxon>
        <taxon>Celastraceae</taxon>
        <taxon>Tripterygium</taxon>
    </lineage>
</organism>
<feature type="repeat" description="PPR" evidence="4">
    <location>
        <begin position="280"/>
        <end position="314"/>
    </location>
</feature>
<dbReference type="InterPro" id="IPR011990">
    <property type="entry name" value="TPR-like_helical_dom_sf"/>
</dbReference>
<dbReference type="AlphaFoldDB" id="A0A7J7D779"/>
<comment type="similarity">
    <text evidence="1">Belongs to the PPR family. P subfamily.</text>
</comment>
<dbReference type="InterPro" id="IPR050667">
    <property type="entry name" value="PPR-containing_protein"/>
</dbReference>
<gene>
    <name evidence="5" type="ORF">HS088_TW09G00224</name>
</gene>
<feature type="repeat" description="PPR" evidence="4">
    <location>
        <begin position="174"/>
        <end position="208"/>
    </location>
</feature>
<dbReference type="Pfam" id="PF01535">
    <property type="entry name" value="PPR"/>
    <property type="match status" value="2"/>
</dbReference>
<comment type="caution">
    <text evidence="5">The sequence shown here is derived from an EMBL/GenBank/DDBJ whole genome shotgun (WGS) entry which is preliminary data.</text>
</comment>
<evidence type="ECO:0000313" key="5">
    <source>
        <dbReference type="EMBL" id="KAF5742182.1"/>
    </source>
</evidence>
<evidence type="ECO:0000256" key="2">
    <source>
        <dbReference type="ARBA" id="ARBA00022737"/>
    </source>
</evidence>
<dbReference type="Gene3D" id="1.25.40.10">
    <property type="entry name" value="Tetratricopeptide repeat domain"/>
    <property type="match status" value="2"/>
</dbReference>
<dbReference type="PANTHER" id="PTHR47939:SF9">
    <property type="entry name" value="(WILD MALAYSIAN BANANA) HYPOTHETICAL PROTEIN"/>
    <property type="match status" value="1"/>
</dbReference>
<sequence length="397" mass="44957">MAMFSRLRVNFLHRRKFSTILAPDSSTPLSSKQKSRAALTLLKSESNPDRIIEICRAASLTPESHLDRVAFSIAVSKLSESNRFDAIRSFLDELKTRPDLKTERFAAHSIVLYGQAKMLDHAIRTFKEYHELGSSRPSVKMLNALLFSCVVSKDYKEVNRIFVEFPKTYGVAPNLETYNTVIKAFCESGSASSVYSVLAEMGRKKVTPNAATFGIILAGFYREEKIDDVRQMLEMMKEKYGIHAGVGTYNVRIHSLCKLKKTGEAKALLDEMLSRDMKPNSVTYHHLIHGFCRGGDLETAKKLFKEMADKGCKPDSECYFTLVHYMCQDKDYESALKCCKESIEKNWVPNFTTMKLLVNGLASSSKVEEARELVGQMKEKFPKTSEMWNEIEAGLPQ</sequence>
<dbReference type="InParanoid" id="A0A7J7D779"/>
<dbReference type="InterPro" id="IPR002885">
    <property type="entry name" value="PPR_rpt"/>
</dbReference>
<dbReference type="FunFam" id="1.25.40.10:FF:002935">
    <property type="entry name" value="Pentatricopeptide repeat-containing protein At1g61870, mitochondrial"/>
    <property type="match status" value="1"/>
</dbReference>
<dbReference type="FunFam" id="1.25.40.10:FF:001070">
    <property type="entry name" value="Pentatricopeptide repeat-containing protein At1g11630, mitochondrial"/>
    <property type="match status" value="1"/>
</dbReference>
<dbReference type="EMBL" id="JAAARO010000009">
    <property type="protein sequence ID" value="KAF5742182.1"/>
    <property type="molecule type" value="Genomic_DNA"/>
</dbReference>
<dbReference type="PROSITE" id="PS51375">
    <property type="entry name" value="PPR"/>
    <property type="match status" value="3"/>
</dbReference>